<evidence type="ECO:0000259" key="10">
    <source>
        <dbReference type="PROSITE" id="PS51379"/>
    </source>
</evidence>
<dbReference type="Pfam" id="PF01512">
    <property type="entry name" value="Complex1_51K"/>
    <property type="match status" value="1"/>
</dbReference>
<dbReference type="Pfam" id="PF13375">
    <property type="entry name" value="RnfC_N"/>
    <property type="match status" value="1"/>
</dbReference>
<comment type="function">
    <text evidence="8">Part of a membrane-bound complex that couples electron transfer with translocation of ions across the membrane.</text>
</comment>
<evidence type="ECO:0000256" key="9">
    <source>
        <dbReference type="SAM" id="MobiDB-lite"/>
    </source>
</evidence>
<dbReference type="GO" id="GO:0009055">
    <property type="term" value="F:electron transfer activity"/>
    <property type="evidence" value="ECO:0007669"/>
    <property type="project" value="InterPro"/>
</dbReference>
<comment type="similarity">
    <text evidence="8">Belongs to the 4Fe4S bacterial-type ferredoxin family. RnfC subfamily.</text>
</comment>
<dbReference type="Gene3D" id="3.40.50.11540">
    <property type="entry name" value="NADH-ubiquinone oxidoreductase 51kDa subunit"/>
    <property type="match status" value="1"/>
</dbReference>
<feature type="binding site" evidence="8">
    <location>
        <position position="375"/>
    </location>
    <ligand>
        <name>[4Fe-4S] cluster</name>
        <dbReference type="ChEBI" id="CHEBI:49883"/>
        <label>2</label>
    </ligand>
</feature>
<keyword evidence="4 8" id="KW-0677">Repeat</keyword>
<keyword evidence="6 8" id="KW-0408">Iron</keyword>
<dbReference type="AlphaFoldDB" id="A0A235BXM8"/>
<dbReference type="PROSITE" id="PS00198">
    <property type="entry name" value="4FE4S_FER_1"/>
    <property type="match status" value="2"/>
</dbReference>
<keyword evidence="8" id="KW-1003">Cell membrane</keyword>
<dbReference type="EC" id="7.-.-.-" evidence="8"/>
<dbReference type="PANTHER" id="PTHR43034">
    <property type="entry name" value="ION-TRANSLOCATING OXIDOREDUCTASE COMPLEX SUBUNIT C"/>
    <property type="match status" value="1"/>
</dbReference>
<dbReference type="NCBIfam" id="NF003454">
    <property type="entry name" value="PRK05035.1"/>
    <property type="match status" value="1"/>
</dbReference>
<feature type="compositionally biased region" description="Basic and acidic residues" evidence="9">
    <location>
        <begin position="12"/>
        <end position="23"/>
    </location>
</feature>
<feature type="binding site" evidence="8">
    <location>
        <position position="404"/>
    </location>
    <ligand>
        <name>[4Fe-4S] cluster</name>
        <dbReference type="ChEBI" id="CHEBI:49883"/>
        <label>2</label>
    </ligand>
</feature>
<keyword evidence="8" id="KW-0472">Membrane</keyword>
<dbReference type="GO" id="GO:0005886">
    <property type="term" value="C:plasma membrane"/>
    <property type="evidence" value="ECO:0007669"/>
    <property type="project" value="UniProtKB-SubCell"/>
</dbReference>
<feature type="binding site" evidence="8">
    <location>
        <position position="371"/>
    </location>
    <ligand>
        <name>[4Fe-4S] cluster</name>
        <dbReference type="ChEBI" id="CHEBI:49883"/>
        <label>1</label>
    </ligand>
</feature>
<evidence type="ECO:0000256" key="6">
    <source>
        <dbReference type="ARBA" id="ARBA00023004"/>
    </source>
</evidence>
<comment type="cofactor">
    <cofactor evidence="8">
        <name>[4Fe-4S] cluster</name>
        <dbReference type="ChEBI" id="CHEBI:49883"/>
    </cofactor>
    <text evidence="8">Binds 2 [4Fe-4S] clusters per subunit.</text>
</comment>
<keyword evidence="3 8" id="KW-0479">Metal-binding</keyword>
<dbReference type="EMBL" id="NOZP01000056">
    <property type="protein sequence ID" value="OYD16305.1"/>
    <property type="molecule type" value="Genomic_DNA"/>
</dbReference>
<keyword evidence="1 8" id="KW-0813">Transport</keyword>
<dbReference type="PROSITE" id="PS51379">
    <property type="entry name" value="4FE4S_FER_2"/>
    <property type="match status" value="1"/>
</dbReference>
<dbReference type="InterPro" id="IPR011538">
    <property type="entry name" value="Nuo51_FMN-bd"/>
</dbReference>
<evidence type="ECO:0000256" key="3">
    <source>
        <dbReference type="ARBA" id="ARBA00022723"/>
    </source>
</evidence>
<dbReference type="InterPro" id="IPR017900">
    <property type="entry name" value="4Fe4S_Fe_S_CS"/>
</dbReference>
<dbReference type="InterPro" id="IPR019554">
    <property type="entry name" value="Soluble_ligand-bd"/>
</dbReference>
<feature type="binding site" evidence="8">
    <location>
        <position position="414"/>
    </location>
    <ligand>
        <name>[4Fe-4S] cluster</name>
        <dbReference type="ChEBI" id="CHEBI:49883"/>
        <label>1</label>
    </ligand>
</feature>
<dbReference type="Proteomes" id="UP000215559">
    <property type="component" value="Unassembled WGS sequence"/>
</dbReference>
<evidence type="ECO:0000256" key="5">
    <source>
        <dbReference type="ARBA" id="ARBA00022982"/>
    </source>
</evidence>
<feature type="binding site" evidence="8">
    <location>
        <position position="365"/>
    </location>
    <ligand>
        <name>[4Fe-4S] cluster</name>
        <dbReference type="ChEBI" id="CHEBI:49883"/>
        <label>1</label>
    </ligand>
</feature>
<proteinExistence type="inferred from homology"/>
<dbReference type="SUPFAM" id="SSF142019">
    <property type="entry name" value="Nqo1 FMN-binding domain-like"/>
    <property type="match status" value="1"/>
</dbReference>
<evidence type="ECO:0000256" key="2">
    <source>
        <dbReference type="ARBA" id="ARBA00022485"/>
    </source>
</evidence>
<keyword evidence="8" id="KW-1278">Translocase</keyword>
<dbReference type="HAMAP" id="MF_00461">
    <property type="entry name" value="RsxC_RnfC"/>
    <property type="match status" value="1"/>
</dbReference>
<keyword evidence="5 8" id="KW-0249">Electron transport</keyword>
<evidence type="ECO:0000256" key="1">
    <source>
        <dbReference type="ARBA" id="ARBA00022448"/>
    </source>
</evidence>
<dbReference type="Pfam" id="PF13237">
    <property type="entry name" value="Fer4_10"/>
    <property type="match status" value="1"/>
</dbReference>
<reference evidence="11 12" key="1">
    <citation type="submission" date="2017-07" db="EMBL/GenBank/DDBJ databases">
        <title>Recovery of genomes from metagenomes via a dereplication, aggregation, and scoring strategy.</title>
        <authorList>
            <person name="Sieber C.M."/>
            <person name="Probst A.J."/>
            <person name="Sharrar A."/>
            <person name="Thomas B.C."/>
            <person name="Hess M."/>
            <person name="Tringe S.G."/>
            <person name="Banfield J.F."/>
        </authorList>
    </citation>
    <scope>NUCLEOTIDE SEQUENCE [LARGE SCALE GENOMIC DNA]</scope>
    <source>
        <strain evidence="11">JGI_Cruoil_03_51_56</strain>
    </source>
</reference>
<keyword evidence="2 8" id="KW-0004">4Fe-4S</keyword>
<dbReference type="GO" id="GO:0051539">
    <property type="term" value="F:4 iron, 4 sulfur cluster binding"/>
    <property type="evidence" value="ECO:0007669"/>
    <property type="project" value="UniProtKB-KW"/>
</dbReference>
<evidence type="ECO:0000256" key="4">
    <source>
        <dbReference type="ARBA" id="ARBA00022737"/>
    </source>
</evidence>
<dbReference type="NCBIfam" id="TIGR01945">
    <property type="entry name" value="rnfC"/>
    <property type="match status" value="1"/>
</dbReference>
<feature type="region of interest" description="Disordered" evidence="9">
    <location>
        <begin position="1"/>
        <end position="26"/>
    </location>
</feature>
<evidence type="ECO:0000313" key="12">
    <source>
        <dbReference type="Proteomes" id="UP000215559"/>
    </source>
</evidence>
<comment type="subunit">
    <text evidence="8">The complex is composed of six subunits: RnfA, RnfB, RnfC, RnfD, RnfE and RnfG.</text>
</comment>
<dbReference type="SUPFAM" id="SSF46548">
    <property type="entry name" value="alpha-helical ferredoxin"/>
    <property type="match status" value="1"/>
</dbReference>
<accession>A0A235BXM8</accession>
<dbReference type="InterPro" id="IPR037225">
    <property type="entry name" value="Nuo51_FMN-bd_sf"/>
</dbReference>
<dbReference type="InterPro" id="IPR026902">
    <property type="entry name" value="RnfC_N"/>
</dbReference>
<dbReference type="Gene3D" id="3.30.70.20">
    <property type="match status" value="1"/>
</dbReference>
<dbReference type="GO" id="GO:0022900">
    <property type="term" value="P:electron transport chain"/>
    <property type="evidence" value="ECO:0007669"/>
    <property type="project" value="UniProtKB-UniRule"/>
</dbReference>
<dbReference type="InterPro" id="IPR017896">
    <property type="entry name" value="4Fe4S_Fe-S-bd"/>
</dbReference>
<evidence type="ECO:0000256" key="7">
    <source>
        <dbReference type="ARBA" id="ARBA00023014"/>
    </source>
</evidence>
<evidence type="ECO:0000256" key="8">
    <source>
        <dbReference type="HAMAP-Rule" id="MF_00461"/>
    </source>
</evidence>
<dbReference type="GO" id="GO:0046872">
    <property type="term" value="F:metal ion binding"/>
    <property type="evidence" value="ECO:0007669"/>
    <property type="project" value="UniProtKB-KW"/>
</dbReference>
<dbReference type="InterPro" id="IPR010208">
    <property type="entry name" value="Ion_transpt_RnfC/RsxC"/>
</dbReference>
<feature type="binding site" evidence="8">
    <location>
        <position position="407"/>
    </location>
    <ligand>
        <name>[4Fe-4S] cluster</name>
        <dbReference type="ChEBI" id="CHEBI:49883"/>
        <label>2</label>
    </ligand>
</feature>
<protein>
    <recommendedName>
        <fullName evidence="8">Ion-translocating oxidoreductase complex subunit C</fullName>
        <ecNumber evidence="8">7.-.-.-</ecNumber>
    </recommendedName>
    <alternativeName>
        <fullName evidence="8">Rnf electron transport complex subunit C</fullName>
    </alternativeName>
</protein>
<dbReference type="Pfam" id="PF10531">
    <property type="entry name" value="SLBB"/>
    <property type="match status" value="1"/>
</dbReference>
<gene>
    <name evidence="8" type="primary">rnfC</name>
    <name evidence="11" type="ORF">CH330_03240</name>
</gene>
<feature type="binding site" evidence="8">
    <location>
        <position position="368"/>
    </location>
    <ligand>
        <name>[4Fe-4S] cluster</name>
        <dbReference type="ChEBI" id="CHEBI:49883"/>
        <label>1</label>
    </ligand>
</feature>
<evidence type="ECO:0000313" key="11">
    <source>
        <dbReference type="EMBL" id="OYD16305.1"/>
    </source>
</evidence>
<keyword evidence="7 8" id="KW-0411">Iron-sulfur</keyword>
<sequence length="437" mass="47442">MKFTFHGGIHPQETKDATEHKPIETPPLPERVYIPMSQHIGAPSKPVVKKGDMVKTGTLIGEPTGRVSVPTHASVSGIVADVVELAHPLSGRRILTCIIDSDGKDAPDGSIRERDCSNLAPQQIIEIIKAAGIAGMGGATFPTFFKLSPPKEKPIDTLIINGCECEPYLTADHRLMLEKPEQIIDGTRFLAQALGVRNIIIAIEDNKPDAIKAMSESAKKTDFKVRPFKTKYPQGAEKQLIRSCLKREVPSGGLPMDVGCVVQNVGTTKAVHDAVRFGKPLYERITTVTGPGVKEPKNLCVRIGTPVKNLIEICGGYHNQTAKLIMGGPMMGITISSDQAPVLKGSSGILVLDSLSAIELEDHDCIRCGRCIKACPMGLLPQDLYNHIKAGRLNAAEKEHVLDCIECGCCAFVCPAKIRLVHHFKYAKSEIMARRKK</sequence>
<comment type="subcellular location">
    <subcellularLocation>
        <location evidence="8">Cell membrane</location>
        <topology evidence="8">Peripheral membrane protein</topology>
    </subcellularLocation>
</comment>
<dbReference type="PANTHER" id="PTHR43034:SF2">
    <property type="entry name" value="ION-TRANSLOCATING OXIDOREDUCTASE COMPLEX SUBUNIT C"/>
    <property type="match status" value="1"/>
</dbReference>
<comment type="caution">
    <text evidence="11">The sequence shown here is derived from an EMBL/GenBank/DDBJ whole genome shotgun (WGS) entry which is preliminary data.</text>
</comment>
<organism evidence="11 12">
    <name type="scientific">candidate division WOR-3 bacterium JGI_Cruoil_03_51_56</name>
    <dbReference type="NCBI Taxonomy" id="1973747"/>
    <lineage>
        <taxon>Bacteria</taxon>
        <taxon>Bacteria division WOR-3</taxon>
    </lineage>
</organism>
<feature type="domain" description="4Fe-4S ferredoxin-type" evidence="10">
    <location>
        <begin position="356"/>
        <end position="385"/>
    </location>
</feature>
<feature type="binding site" evidence="8">
    <location>
        <position position="410"/>
    </location>
    <ligand>
        <name>[4Fe-4S] cluster</name>
        <dbReference type="ChEBI" id="CHEBI:49883"/>
        <label>2</label>
    </ligand>
</feature>
<name>A0A235BXM8_UNCW3</name>